<dbReference type="SUPFAM" id="SSF50969">
    <property type="entry name" value="YVTN repeat-like/Quinoprotein amine dehydrogenase"/>
    <property type="match status" value="1"/>
</dbReference>
<sequence>MTVLRRISFWFPLLLAVSCGRSGLVDNVPAEYVVPEKTVSLDPEFRFAAAEVLRCCGIQLVGDSLLVLQDRPSEDSPWYFKAYSTVSFDYIGSFVRYGRGPGEMLSPHIAKISSGGSCLVLNDNPLGKAYMVDVPGSIASKKMSVMRTMALPAGVVDWIPSSGPVQFALLSENGKTVFRTFGDDGVLNTFRTDDSVDGERYVTWMSSFLASGGNNGKVAVAMIFFPLVNIFDTVGGHVRTIVTDRNFRGCSPENGGLVDMNSVQYHEGISASSEYVFATYKELPLGRLNDAGEGSSIHVFDWDGNFICEVRVAENIGDIAYDSRSGRMYCIDKSGEGGVVCYDLGGVLPSEGSRR</sequence>
<dbReference type="Proteomes" id="UP000886881">
    <property type="component" value="Unassembled WGS sequence"/>
</dbReference>
<organism evidence="1 2">
    <name type="scientific">Candidatus Cryptobacteroides merdipullorum</name>
    <dbReference type="NCBI Taxonomy" id="2840771"/>
    <lineage>
        <taxon>Bacteria</taxon>
        <taxon>Pseudomonadati</taxon>
        <taxon>Bacteroidota</taxon>
        <taxon>Bacteroidia</taxon>
        <taxon>Bacteroidales</taxon>
        <taxon>Candidatus Cryptobacteroides</taxon>
    </lineage>
</organism>
<evidence type="ECO:0008006" key="3">
    <source>
        <dbReference type="Google" id="ProtNLM"/>
    </source>
</evidence>
<proteinExistence type="predicted"/>
<comment type="caution">
    <text evidence="1">The sequence shown here is derived from an EMBL/GenBank/DDBJ whole genome shotgun (WGS) entry which is preliminary data.</text>
</comment>
<dbReference type="PROSITE" id="PS51257">
    <property type="entry name" value="PROKAR_LIPOPROTEIN"/>
    <property type="match status" value="1"/>
</dbReference>
<reference evidence="1" key="2">
    <citation type="journal article" date="2021" name="PeerJ">
        <title>Extensive microbial diversity within the chicken gut microbiome revealed by metagenomics and culture.</title>
        <authorList>
            <person name="Gilroy R."/>
            <person name="Ravi A."/>
            <person name="Getino M."/>
            <person name="Pursley I."/>
            <person name="Horton D.L."/>
            <person name="Alikhan N.F."/>
            <person name="Baker D."/>
            <person name="Gharbi K."/>
            <person name="Hall N."/>
            <person name="Watson M."/>
            <person name="Adriaenssens E.M."/>
            <person name="Foster-Nyarko E."/>
            <person name="Jarju S."/>
            <person name="Secka A."/>
            <person name="Antonio M."/>
            <person name="Oren A."/>
            <person name="Chaudhuri R.R."/>
            <person name="La Ragione R."/>
            <person name="Hildebrand F."/>
            <person name="Pallen M.J."/>
        </authorList>
    </citation>
    <scope>NUCLEOTIDE SEQUENCE</scope>
    <source>
        <strain evidence="1">ChiHecec2B26-709</strain>
    </source>
</reference>
<accession>A0A9D1GNG6</accession>
<gene>
    <name evidence="1" type="ORF">IAC35_04530</name>
</gene>
<evidence type="ECO:0000313" key="1">
    <source>
        <dbReference type="EMBL" id="HIT47106.1"/>
    </source>
</evidence>
<dbReference type="InterPro" id="IPR011044">
    <property type="entry name" value="Quino_amine_DH_bsu"/>
</dbReference>
<reference evidence="1" key="1">
    <citation type="submission" date="2020-10" db="EMBL/GenBank/DDBJ databases">
        <authorList>
            <person name="Gilroy R."/>
        </authorList>
    </citation>
    <scope>NUCLEOTIDE SEQUENCE</scope>
    <source>
        <strain evidence="1">ChiHecec2B26-709</strain>
    </source>
</reference>
<protein>
    <recommendedName>
        <fullName evidence="3">Lipoprotein</fullName>
    </recommendedName>
</protein>
<evidence type="ECO:0000313" key="2">
    <source>
        <dbReference type="Proteomes" id="UP000886881"/>
    </source>
</evidence>
<dbReference type="AlphaFoldDB" id="A0A9D1GNG6"/>
<name>A0A9D1GNG6_9BACT</name>
<dbReference type="EMBL" id="DVLC01000084">
    <property type="protein sequence ID" value="HIT47106.1"/>
    <property type="molecule type" value="Genomic_DNA"/>
</dbReference>